<gene>
    <name evidence="1" type="ORF">HNQ39_001195</name>
</gene>
<sequence length="42" mass="4724">MAPHPLASLVGAWKDTEKLKTLTERVEAYRREVEAKERGAEG</sequence>
<evidence type="ECO:0000313" key="2">
    <source>
        <dbReference type="Proteomes" id="UP000520814"/>
    </source>
</evidence>
<accession>A0A7W9SNV3</accession>
<reference evidence="1 2" key="1">
    <citation type="submission" date="2020-08" db="EMBL/GenBank/DDBJ databases">
        <title>Genomic Encyclopedia of Type Strains, Phase IV (KMG-IV): sequencing the most valuable type-strain genomes for metagenomic binning, comparative biology and taxonomic classification.</title>
        <authorList>
            <person name="Goeker M."/>
        </authorList>
    </citation>
    <scope>NUCLEOTIDE SEQUENCE [LARGE SCALE GENOMIC DNA]</scope>
    <source>
        <strain evidence="1 2">DSM 23562</strain>
    </source>
</reference>
<organism evidence="1 2">
    <name type="scientific">Armatimonas rosea</name>
    <dbReference type="NCBI Taxonomy" id="685828"/>
    <lineage>
        <taxon>Bacteria</taxon>
        <taxon>Bacillati</taxon>
        <taxon>Armatimonadota</taxon>
        <taxon>Armatimonadia</taxon>
        <taxon>Armatimonadales</taxon>
        <taxon>Armatimonadaceae</taxon>
        <taxon>Armatimonas</taxon>
    </lineage>
</organism>
<dbReference type="Proteomes" id="UP000520814">
    <property type="component" value="Unassembled WGS sequence"/>
</dbReference>
<comment type="caution">
    <text evidence="1">The sequence shown here is derived from an EMBL/GenBank/DDBJ whole genome shotgun (WGS) entry which is preliminary data.</text>
</comment>
<name>A0A7W9SNV3_ARMRO</name>
<dbReference type="EMBL" id="JACHGW010000001">
    <property type="protein sequence ID" value="MBB6049433.1"/>
    <property type="molecule type" value="Genomic_DNA"/>
</dbReference>
<proteinExistence type="predicted"/>
<dbReference type="AlphaFoldDB" id="A0A7W9SNV3"/>
<evidence type="ECO:0000313" key="1">
    <source>
        <dbReference type="EMBL" id="MBB6049433.1"/>
    </source>
</evidence>
<dbReference type="RefSeq" id="WP_281380154.1">
    <property type="nucleotide sequence ID" value="NZ_JACHGW010000001.1"/>
</dbReference>
<keyword evidence="2" id="KW-1185">Reference proteome</keyword>
<protein>
    <submittedName>
        <fullName evidence="1">Uncharacterized protein</fullName>
    </submittedName>
</protein>